<gene>
    <name evidence="2" type="ORF">LGH74_03060</name>
</gene>
<sequence length="236" mass="26732">MYTTPSHPLTVDEPERLRSLRAYHVLLSMREPVFNEFVALTARIFSLPISLIALVEADEVHYPANFGMPGVAPMARVGTLCATAILHNQAVVYEDLGGEHPHLSPQVARAAYDQQIRFYAGAPLRTPDQRNMGTLCVLDHESRVFSVPEQRLLEKLATLVSKTVAIRYTCMEFLGEGEMRWKRICLQLKDEVLALTALIRYLFTRYGVQIPVSAELLSQVERRFHALHNVLNECED</sequence>
<name>A0ABS8AND4_9BACT</name>
<evidence type="ECO:0000313" key="2">
    <source>
        <dbReference type="EMBL" id="MCB2406944.1"/>
    </source>
</evidence>
<dbReference type="PANTHER" id="PTHR43102:SF2">
    <property type="entry name" value="GAF DOMAIN-CONTAINING PROTEIN"/>
    <property type="match status" value="1"/>
</dbReference>
<dbReference type="Gene3D" id="3.30.450.40">
    <property type="match status" value="1"/>
</dbReference>
<dbReference type="InterPro" id="IPR003018">
    <property type="entry name" value="GAF"/>
</dbReference>
<feature type="domain" description="GAF" evidence="1">
    <location>
        <begin position="29"/>
        <end position="175"/>
    </location>
</feature>
<reference evidence="2" key="1">
    <citation type="submission" date="2021-10" db="EMBL/GenBank/DDBJ databases">
        <authorList>
            <person name="Dean J.D."/>
            <person name="Kim M.K."/>
            <person name="Newey C.N."/>
            <person name="Stoker T.S."/>
            <person name="Thompson D.W."/>
            <person name="Grose J.H."/>
        </authorList>
    </citation>
    <scope>NUCLEOTIDE SEQUENCE</scope>
    <source>
        <strain evidence="2">BT178</strain>
    </source>
</reference>
<dbReference type="SMART" id="SM00065">
    <property type="entry name" value="GAF"/>
    <property type="match status" value="1"/>
</dbReference>
<dbReference type="InterPro" id="IPR029016">
    <property type="entry name" value="GAF-like_dom_sf"/>
</dbReference>
<keyword evidence="3" id="KW-1185">Reference proteome</keyword>
<accession>A0ABS8AND4</accession>
<organism evidence="2 3">
    <name type="scientific">Hymenobacter lucidus</name>
    <dbReference type="NCBI Taxonomy" id="2880930"/>
    <lineage>
        <taxon>Bacteria</taxon>
        <taxon>Pseudomonadati</taxon>
        <taxon>Bacteroidota</taxon>
        <taxon>Cytophagia</taxon>
        <taxon>Cytophagales</taxon>
        <taxon>Hymenobacteraceae</taxon>
        <taxon>Hymenobacter</taxon>
    </lineage>
</organism>
<dbReference type="RefSeq" id="WP_226171754.1">
    <property type="nucleotide sequence ID" value="NZ_JAJADR010000001.1"/>
</dbReference>
<dbReference type="EMBL" id="JAJADR010000001">
    <property type="protein sequence ID" value="MCB2406944.1"/>
    <property type="molecule type" value="Genomic_DNA"/>
</dbReference>
<proteinExistence type="predicted"/>
<dbReference type="Proteomes" id="UP001165296">
    <property type="component" value="Unassembled WGS sequence"/>
</dbReference>
<dbReference type="Pfam" id="PF01590">
    <property type="entry name" value="GAF"/>
    <property type="match status" value="1"/>
</dbReference>
<evidence type="ECO:0000313" key="3">
    <source>
        <dbReference type="Proteomes" id="UP001165296"/>
    </source>
</evidence>
<evidence type="ECO:0000259" key="1">
    <source>
        <dbReference type="SMART" id="SM00065"/>
    </source>
</evidence>
<comment type="caution">
    <text evidence="2">The sequence shown here is derived from an EMBL/GenBank/DDBJ whole genome shotgun (WGS) entry which is preliminary data.</text>
</comment>
<protein>
    <submittedName>
        <fullName evidence="2">GAF domain-containing protein</fullName>
    </submittedName>
</protein>
<dbReference type="SUPFAM" id="SSF55781">
    <property type="entry name" value="GAF domain-like"/>
    <property type="match status" value="1"/>
</dbReference>
<dbReference type="PANTHER" id="PTHR43102">
    <property type="entry name" value="SLR1143 PROTEIN"/>
    <property type="match status" value="1"/>
</dbReference>